<evidence type="ECO:0000256" key="3">
    <source>
        <dbReference type="ARBA" id="ARBA00023163"/>
    </source>
</evidence>
<evidence type="ECO:0000256" key="2">
    <source>
        <dbReference type="ARBA" id="ARBA00023125"/>
    </source>
</evidence>
<dbReference type="InterPro" id="IPR011711">
    <property type="entry name" value="GntR_C"/>
</dbReference>
<comment type="caution">
    <text evidence="5">The sequence shown here is derived from an EMBL/GenBank/DDBJ whole genome shotgun (WGS) entry which is preliminary data.</text>
</comment>
<accession>A0A2W5N916</accession>
<dbReference type="GO" id="GO:0003677">
    <property type="term" value="F:DNA binding"/>
    <property type="evidence" value="ECO:0007669"/>
    <property type="project" value="UniProtKB-KW"/>
</dbReference>
<gene>
    <name evidence="5" type="ORF">DI555_23575</name>
</gene>
<protein>
    <submittedName>
        <fullName evidence="5">GntR family transcriptional regulator</fullName>
    </submittedName>
</protein>
<organism evidence="5 6">
    <name type="scientific">Novosphingobium pentaromativorans</name>
    <dbReference type="NCBI Taxonomy" id="205844"/>
    <lineage>
        <taxon>Bacteria</taxon>
        <taxon>Pseudomonadati</taxon>
        <taxon>Pseudomonadota</taxon>
        <taxon>Alphaproteobacteria</taxon>
        <taxon>Sphingomonadales</taxon>
        <taxon>Sphingomonadaceae</taxon>
        <taxon>Novosphingobium</taxon>
    </lineage>
</organism>
<dbReference type="InterPro" id="IPR036390">
    <property type="entry name" value="WH_DNA-bd_sf"/>
</dbReference>
<dbReference type="Gene3D" id="1.20.120.530">
    <property type="entry name" value="GntR ligand-binding domain-like"/>
    <property type="match status" value="1"/>
</dbReference>
<dbReference type="Pfam" id="PF00392">
    <property type="entry name" value="GntR"/>
    <property type="match status" value="1"/>
</dbReference>
<dbReference type="EMBL" id="QFPX01000051">
    <property type="protein sequence ID" value="PZQ49961.1"/>
    <property type="molecule type" value="Genomic_DNA"/>
</dbReference>
<keyword evidence="1" id="KW-0805">Transcription regulation</keyword>
<dbReference type="InterPro" id="IPR000524">
    <property type="entry name" value="Tscrpt_reg_HTH_GntR"/>
</dbReference>
<evidence type="ECO:0000313" key="6">
    <source>
        <dbReference type="Proteomes" id="UP000249082"/>
    </source>
</evidence>
<dbReference type="Gene3D" id="1.10.10.10">
    <property type="entry name" value="Winged helix-like DNA-binding domain superfamily/Winged helix DNA-binding domain"/>
    <property type="match status" value="1"/>
</dbReference>
<dbReference type="InterPro" id="IPR036388">
    <property type="entry name" value="WH-like_DNA-bd_sf"/>
</dbReference>
<dbReference type="PANTHER" id="PTHR43537:SF24">
    <property type="entry name" value="GLUCONATE OPERON TRANSCRIPTIONAL REPRESSOR"/>
    <property type="match status" value="1"/>
</dbReference>
<dbReference type="PROSITE" id="PS50949">
    <property type="entry name" value="HTH_GNTR"/>
    <property type="match status" value="1"/>
</dbReference>
<dbReference type="InterPro" id="IPR008920">
    <property type="entry name" value="TF_FadR/GntR_C"/>
</dbReference>
<keyword evidence="2" id="KW-0238">DNA-binding</keyword>
<reference evidence="5 6" key="1">
    <citation type="submission" date="2017-08" db="EMBL/GenBank/DDBJ databases">
        <title>Infants hospitalized years apart are colonized by the same room-sourced microbial strains.</title>
        <authorList>
            <person name="Brooks B."/>
            <person name="Olm M.R."/>
            <person name="Firek B.A."/>
            <person name="Baker R."/>
            <person name="Thomas B.C."/>
            <person name="Morowitz M.J."/>
            <person name="Banfield J.F."/>
        </authorList>
    </citation>
    <scope>NUCLEOTIDE SEQUENCE [LARGE SCALE GENOMIC DNA]</scope>
    <source>
        <strain evidence="5">S2_005_002_R2_33</strain>
    </source>
</reference>
<name>A0A2W5N916_9SPHN</name>
<dbReference type="PANTHER" id="PTHR43537">
    <property type="entry name" value="TRANSCRIPTIONAL REGULATOR, GNTR FAMILY"/>
    <property type="match status" value="1"/>
</dbReference>
<dbReference type="Proteomes" id="UP000249082">
    <property type="component" value="Unassembled WGS sequence"/>
</dbReference>
<feature type="domain" description="HTH gntR-type" evidence="4">
    <location>
        <begin position="20"/>
        <end position="87"/>
    </location>
</feature>
<sequence>MELAVPGSVADREAMDDISSGTVHRVYQGLLADLDHGRMVPGQRLVETELAARFGAGRNAVREAIQRLAARGVVDLSRNRSPAIRKLDAAETMEVLTVAEAMTALVLGAAALHFVPTIHGSALDDAQAQIEAAADEDEIADFGRARRQFYRVLLEIGGNRELKRLFPAIGMHIVYAQYRSRRLRGIRLADYRAMIEAVRHGGQEQAEAEGRRHVGHVRAIIAEQVTVGTTEALTRNPGHS</sequence>
<dbReference type="Pfam" id="PF07729">
    <property type="entry name" value="FCD"/>
    <property type="match status" value="1"/>
</dbReference>
<dbReference type="SUPFAM" id="SSF46785">
    <property type="entry name" value="Winged helix' DNA-binding domain"/>
    <property type="match status" value="1"/>
</dbReference>
<keyword evidence="3" id="KW-0804">Transcription</keyword>
<dbReference type="SUPFAM" id="SSF48008">
    <property type="entry name" value="GntR ligand-binding domain-like"/>
    <property type="match status" value="1"/>
</dbReference>
<proteinExistence type="predicted"/>
<dbReference type="GO" id="GO:0003700">
    <property type="term" value="F:DNA-binding transcription factor activity"/>
    <property type="evidence" value="ECO:0007669"/>
    <property type="project" value="InterPro"/>
</dbReference>
<dbReference type="AlphaFoldDB" id="A0A2W5N916"/>
<evidence type="ECO:0000313" key="5">
    <source>
        <dbReference type="EMBL" id="PZQ49961.1"/>
    </source>
</evidence>
<evidence type="ECO:0000259" key="4">
    <source>
        <dbReference type="PROSITE" id="PS50949"/>
    </source>
</evidence>
<dbReference type="SMART" id="SM00345">
    <property type="entry name" value="HTH_GNTR"/>
    <property type="match status" value="1"/>
</dbReference>
<evidence type="ECO:0000256" key="1">
    <source>
        <dbReference type="ARBA" id="ARBA00023015"/>
    </source>
</evidence>